<dbReference type="Proteomes" id="UP000784435">
    <property type="component" value="Unassembled WGS sequence"/>
</dbReference>
<evidence type="ECO:0000256" key="1">
    <source>
        <dbReference type="ARBA" id="ARBA00004651"/>
    </source>
</evidence>
<keyword evidence="5 7" id="KW-1133">Transmembrane helix</keyword>
<evidence type="ECO:0000256" key="3">
    <source>
        <dbReference type="ARBA" id="ARBA00022475"/>
    </source>
</evidence>
<name>A0A921MGP7_9MICO</name>
<dbReference type="InterPro" id="IPR002758">
    <property type="entry name" value="Cation_antiport_E"/>
</dbReference>
<evidence type="ECO:0000256" key="5">
    <source>
        <dbReference type="ARBA" id="ARBA00022989"/>
    </source>
</evidence>
<keyword evidence="6 7" id="KW-0472">Membrane</keyword>
<organism evidence="8 9">
    <name type="scientific">Brevibacterium senegalense</name>
    <dbReference type="NCBI Taxonomy" id="1033736"/>
    <lineage>
        <taxon>Bacteria</taxon>
        <taxon>Bacillati</taxon>
        <taxon>Actinomycetota</taxon>
        <taxon>Actinomycetes</taxon>
        <taxon>Micrococcales</taxon>
        <taxon>Brevibacteriaceae</taxon>
        <taxon>Brevibacterium</taxon>
    </lineage>
</organism>
<dbReference type="PANTHER" id="PTHR34584:SF1">
    <property type="entry name" value="NA(+)_H(+) ANTIPORTER SUBUNIT E1"/>
    <property type="match status" value="1"/>
</dbReference>
<dbReference type="EMBL" id="DYUK01000323">
    <property type="protein sequence ID" value="HJG81482.1"/>
    <property type="molecule type" value="Genomic_DNA"/>
</dbReference>
<feature type="transmembrane region" description="Helical" evidence="7">
    <location>
        <begin position="12"/>
        <end position="28"/>
    </location>
</feature>
<reference evidence="8" key="2">
    <citation type="submission" date="2021-09" db="EMBL/GenBank/DDBJ databases">
        <authorList>
            <person name="Gilroy R."/>
        </authorList>
    </citation>
    <scope>NUCLEOTIDE SEQUENCE</scope>
    <source>
        <strain evidence="8">ChiGjej5B5-7349</strain>
    </source>
</reference>
<evidence type="ECO:0000313" key="9">
    <source>
        <dbReference type="Proteomes" id="UP000784435"/>
    </source>
</evidence>
<dbReference type="AlphaFoldDB" id="A0A921MGP7"/>
<comment type="similarity">
    <text evidence="2">Belongs to the CPA3 antiporters (TC 2.A.63) subunit E family.</text>
</comment>
<evidence type="ECO:0000256" key="7">
    <source>
        <dbReference type="SAM" id="Phobius"/>
    </source>
</evidence>
<dbReference type="Pfam" id="PF01899">
    <property type="entry name" value="MNHE"/>
    <property type="match status" value="1"/>
</dbReference>
<keyword evidence="4 7" id="KW-0812">Transmembrane</keyword>
<comment type="caution">
    <text evidence="8">The sequence shown here is derived from an EMBL/GenBank/DDBJ whole genome shotgun (WGS) entry which is preliminary data.</text>
</comment>
<accession>A0A921MGP7</accession>
<proteinExistence type="inferred from homology"/>
<evidence type="ECO:0000256" key="6">
    <source>
        <dbReference type="ARBA" id="ARBA00023136"/>
    </source>
</evidence>
<dbReference type="GO" id="GO:0008324">
    <property type="term" value="F:monoatomic cation transmembrane transporter activity"/>
    <property type="evidence" value="ECO:0007669"/>
    <property type="project" value="InterPro"/>
</dbReference>
<protein>
    <submittedName>
        <fullName evidence="8">Na+/H+ antiporter subunit E</fullName>
    </submittedName>
</protein>
<feature type="transmembrane region" description="Helical" evidence="7">
    <location>
        <begin position="34"/>
        <end position="52"/>
    </location>
</feature>
<feature type="transmembrane region" description="Helical" evidence="7">
    <location>
        <begin position="110"/>
        <end position="129"/>
    </location>
</feature>
<dbReference type="PANTHER" id="PTHR34584">
    <property type="entry name" value="NA(+)/H(+) ANTIPORTER SUBUNIT E1"/>
    <property type="match status" value="1"/>
</dbReference>
<evidence type="ECO:0000256" key="2">
    <source>
        <dbReference type="ARBA" id="ARBA00006228"/>
    </source>
</evidence>
<dbReference type="GO" id="GO:0005886">
    <property type="term" value="C:plasma membrane"/>
    <property type="evidence" value="ECO:0007669"/>
    <property type="project" value="UniProtKB-SubCell"/>
</dbReference>
<evidence type="ECO:0000256" key="4">
    <source>
        <dbReference type="ARBA" id="ARBA00022692"/>
    </source>
</evidence>
<keyword evidence="3" id="KW-1003">Cell membrane</keyword>
<gene>
    <name evidence="8" type="ORF">K8V08_13845</name>
</gene>
<sequence length="213" mass="24028">MGARRRKRQSFVEQLLYLVVLILVWVFLWDSVSVLTILSGLVVAFTVVRAFYLPPIQLSGRLNLLYGTVFVFWFMLNVLLSSIQVAWLTVRPRPVSAGSVVAVDLATRSDLLITLVTMVNGLIPGSLVIEIDRARAVVFVHGLNCADEEEIEKVRMKTHQIETLLIYAIGSPHDIEALNDARRERGQPPRLESLTIRERARRARQLKEARGNG</sequence>
<reference evidence="8" key="1">
    <citation type="journal article" date="2021" name="PeerJ">
        <title>Extensive microbial diversity within the chicken gut microbiome revealed by metagenomics and culture.</title>
        <authorList>
            <person name="Gilroy R."/>
            <person name="Ravi A."/>
            <person name="Getino M."/>
            <person name="Pursley I."/>
            <person name="Horton D.L."/>
            <person name="Alikhan N.F."/>
            <person name="Baker D."/>
            <person name="Gharbi K."/>
            <person name="Hall N."/>
            <person name="Watson M."/>
            <person name="Adriaenssens E.M."/>
            <person name="Foster-Nyarko E."/>
            <person name="Jarju S."/>
            <person name="Secka A."/>
            <person name="Antonio M."/>
            <person name="Oren A."/>
            <person name="Chaudhuri R.R."/>
            <person name="La Ragione R."/>
            <person name="Hildebrand F."/>
            <person name="Pallen M.J."/>
        </authorList>
    </citation>
    <scope>NUCLEOTIDE SEQUENCE</scope>
    <source>
        <strain evidence="8">ChiGjej5B5-7349</strain>
    </source>
</reference>
<comment type="subcellular location">
    <subcellularLocation>
        <location evidence="1">Cell membrane</location>
        <topology evidence="1">Multi-pass membrane protein</topology>
    </subcellularLocation>
</comment>
<evidence type="ECO:0000313" key="8">
    <source>
        <dbReference type="EMBL" id="HJG81482.1"/>
    </source>
</evidence>
<dbReference type="NCBIfam" id="NF006521">
    <property type="entry name" value="PRK08965.1-5"/>
    <property type="match status" value="1"/>
</dbReference>
<feature type="transmembrane region" description="Helical" evidence="7">
    <location>
        <begin position="64"/>
        <end position="90"/>
    </location>
</feature>